<evidence type="ECO:0000256" key="1">
    <source>
        <dbReference type="ARBA" id="ARBA00022737"/>
    </source>
</evidence>
<sequence length="148" mass="17298">MASEWTVDQLKKFSVSFDEADKDKNGTLRFREIVLLLSSNGYRGDYAQTKRLFTELDLDNDHVISRKEFEEAMKKIPDKKVKEMGMRKMFNAIDKDSSGFLTMKELNKAIQDISLDVDTEKISKILIHQCQTAEKIDYEKFLELYVNQ</sequence>
<dbReference type="PROSITE" id="PS50222">
    <property type="entry name" value="EF_HAND_2"/>
    <property type="match status" value="3"/>
</dbReference>
<dbReference type="InterPro" id="IPR002048">
    <property type="entry name" value="EF_hand_dom"/>
</dbReference>
<name>A0A0L8H5P8_OCTBM</name>
<dbReference type="InterPro" id="IPR050230">
    <property type="entry name" value="CALM/Myosin/TropC-like"/>
</dbReference>
<dbReference type="KEGG" id="obi:106872715"/>
<feature type="domain" description="EF-hand" evidence="3">
    <location>
        <begin position="44"/>
        <end position="79"/>
    </location>
</feature>
<protein>
    <recommendedName>
        <fullName evidence="3">EF-hand domain-containing protein</fullName>
    </recommendedName>
</protein>
<keyword evidence="2" id="KW-0106">Calcium</keyword>
<dbReference type="SUPFAM" id="SSF47473">
    <property type="entry name" value="EF-hand"/>
    <property type="match status" value="1"/>
</dbReference>
<keyword evidence="1" id="KW-0677">Repeat</keyword>
<dbReference type="Pfam" id="PF13405">
    <property type="entry name" value="EF-hand_6"/>
    <property type="match status" value="1"/>
</dbReference>
<dbReference type="PROSITE" id="PS00018">
    <property type="entry name" value="EF_HAND_1"/>
    <property type="match status" value="2"/>
</dbReference>
<dbReference type="STRING" id="37653.A0A0L8H5P8"/>
<dbReference type="InterPro" id="IPR018247">
    <property type="entry name" value="EF_Hand_1_Ca_BS"/>
</dbReference>
<gene>
    <name evidence="4" type="ORF">OCBIM_22022120mg</name>
</gene>
<feature type="domain" description="EF-hand" evidence="3">
    <location>
        <begin position="81"/>
        <end position="116"/>
    </location>
</feature>
<dbReference type="SMART" id="SM00054">
    <property type="entry name" value="EFh"/>
    <property type="match status" value="3"/>
</dbReference>
<dbReference type="InterPro" id="IPR011992">
    <property type="entry name" value="EF-hand-dom_pair"/>
</dbReference>
<organism evidence="4">
    <name type="scientific">Octopus bimaculoides</name>
    <name type="common">California two-spotted octopus</name>
    <dbReference type="NCBI Taxonomy" id="37653"/>
    <lineage>
        <taxon>Eukaryota</taxon>
        <taxon>Metazoa</taxon>
        <taxon>Spiralia</taxon>
        <taxon>Lophotrochozoa</taxon>
        <taxon>Mollusca</taxon>
        <taxon>Cephalopoda</taxon>
        <taxon>Coleoidea</taxon>
        <taxon>Octopodiformes</taxon>
        <taxon>Octopoda</taxon>
        <taxon>Incirrata</taxon>
        <taxon>Octopodidae</taxon>
        <taxon>Octopus</taxon>
    </lineage>
</organism>
<dbReference type="FunFam" id="1.10.238.10:FF:000178">
    <property type="entry name" value="Calmodulin-2 A"/>
    <property type="match status" value="1"/>
</dbReference>
<reference evidence="4" key="1">
    <citation type="submission" date="2015-07" db="EMBL/GenBank/DDBJ databases">
        <title>MeaNS - Measles Nucleotide Surveillance Program.</title>
        <authorList>
            <person name="Tran T."/>
            <person name="Druce J."/>
        </authorList>
    </citation>
    <scope>NUCLEOTIDE SEQUENCE</scope>
    <source>
        <strain evidence="4">UCB-OBI-ISO-001</strain>
        <tissue evidence="4">Gonad</tissue>
    </source>
</reference>
<dbReference type="EMBL" id="KQ419175">
    <property type="protein sequence ID" value="KOF84409.1"/>
    <property type="molecule type" value="Genomic_DNA"/>
</dbReference>
<dbReference type="GO" id="GO:0005509">
    <property type="term" value="F:calcium ion binding"/>
    <property type="evidence" value="ECO:0007669"/>
    <property type="project" value="InterPro"/>
</dbReference>
<feature type="domain" description="EF-hand" evidence="3">
    <location>
        <begin position="8"/>
        <end position="43"/>
    </location>
</feature>
<accession>A0A0L8H5P8</accession>
<dbReference type="Pfam" id="PF13499">
    <property type="entry name" value="EF-hand_7"/>
    <property type="match status" value="1"/>
</dbReference>
<dbReference type="OrthoDB" id="26525at2759"/>
<evidence type="ECO:0000259" key="3">
    <source>
        <dbReference type="PROSITE" id="PS50222"/>
    </source>
</evidence>
<evidence type="ECO:0000256" key="2">
    <source>
        <dbReference type="ARBA" id="ARBA00022837"/>
    </source>
</evidence>
<dbReference type="GO" id="GO:0016460">
    <property type="term" value="C:myosin II complex"/>
    <property type="evidence" value="ECO:0007669"/>
    <property type="project" value="TreeGrafter"/>
</dbReference>
<proteinExistence type="predicted"/>
<dbReference type="PANTHER" id="PTHR23048:SF0">
    <property type="entry name" value="CALMODULIN LIKE 3"/>
    <property type="match status" value="1"/>
</dbReference>
<dbReference type="PANTHER" id="PTHR23048">
    <property type="entry name" value="MYOSIN LIGHT CHAIN 1, 3"/>
    <property type="match status" value="1"/>
</dbReference>
<dbReference type="Gene3D" id="1.10.238.10">
    <property type="entry name" value="EF-hand"/>
    <property type="match status" value="2"/>
</dbReference>
<evidence type="ECO:0000313" key="4">
    <source>
        <dbReference type="EMBL" id="KOF84409.1"/>
    </source>
</evidence>
<dbReference type="AlphaFoldDB" id="A0A0L8H5P8"/>